<evidence type="ECO:0000256" key="1">
    <source>
        <dbReference type="ARBA" id="ARBA00023125"/>
    </source>
</evidence>
<dbReference type="InterPro" id="IPR004107">
    <property type="entry name" value="Integrase_SAM-like_N"/>
</dbReference>
<dbReference type="PROSITE" id="PS51900">
    <property type="entry name" value="CB"/>
    <property type="match status" value="1"/>
</dbReference>
<reference evidence="3" key="1">
    <citation type="submission" date="2018-05" db="EMBL/GenBank/DDBJ databases">
        <authorList>
            <person name="Lanie J.A."/>
            <person name="Ng W.-L."/>
            <person name="Kazmierczak K.M."/>
            <person name="Andrzejewski T.M."/>
            <person name="Davidsen T.M."/>
            <person name="Wayne K.J."/>
            <person name="Tettelin H."/>
            <person name="Glass J.I."/>
            <person name="Rusch D."/>
            <person name="Podicherti R."/>
            <person name="Tsui H.-C.T."/>
            <person name="Winkler M.E."/>
        </authorList>
    </citation>
    <scope>NUCLEOTIDE SEQUENCE</scope>
</reference>
<gene>
    <name evidence="3" type="ORF">METZ01_LOCUS427627</name>
</gene>
<feature type="non-terminal residue" evidence="3">
    <location>
        <position position="176"/>
    </location>
</feature>
<dbReference type="EMBL" id="UINC01170633">
    <property type="protein sequence ID" value="SVD74773.1"/>
    <property type="molecule type" value="Genomic_DNA"/>
</dbReference>
<dbReference type="GO" id="GO:0003677">
    <property type="term" value="F:DNA binding"/>
    <property type="evidence" value="ECO:0007669"/>
    <property type="project" value="UniProtKB-KW"/>
</dbReference>
<accession>A0A382XUV2</accession>
<dbReference type="InterPro" id="IPR010998">
    <property type="entry name" value="Integrase_recombinase_N"/>
</dbReference>
<dbReference type="Gene3D" id="1.10.150.130">
    <property type="match status" value="1"/>
</dbReference>
<organism evidence="3">
    <name type="scientific">marine metagenome</name>
    <dbReference type="NCBI Taxonomy" id="408172"/>
    <lineage>
        <taxon>unclassified sequences</taxon>
        <taxon>metagenomes</taxon>
        <taxon>ecological metagenomes</taxon>
    </lineage>
</organism>
<dbReference type="SUPFAM" id="SSF56349">
    <property type="entry name" value="DNA breaking-rejoining enzymes"/>
    <property type="match status" value="1"/>
</dbReference>
<dbReference type="Pfam" id="PF14659">
    <property type="entry name" value="Phage_int_SAM_3"/>
    <property type="match status" value="1"/>
</dbReference>
<dbReference type="AlphaFoldDB" id="A0A382XUV2"/>
<dbReference type="InterPro" id="IPR044068">
    <property type="entry name" value="CB"/>
</dbReference>
<proteinExistence type="predicted"/>
<keyword evidence="1" id="KW-0238">DNA-binding</keyword>
<sequence length="176" mass="20299">MAKRGSGEGSIYKRSDGRWAGVVDLGWLDGKRNRKSMYAKTRKEVHEKLNMALDAHRKELSFQSDRLTVREFLSDWLRESVKPKVRPRTYQSYAEIVRIHLEPSLGRIRLSKLTPRDVQKLINSKLNDGLSPRRVQYVHAVLRSALGRAEKWGIIARNVAKLADIPKVEQPEINPF</sequence>
<dbReference type="InterPro" id="IPR011010">
    <property type="entry name" value="DNA_brk_join_enz"/>
</dbReference>
<evidence type="ECO:0000313" key="3">
    <source>
        <dbReference type="EMBL" id="SVD74773.1"/>
    </source>
</evidence>
<evidence type="ECO:0000259" key="2">
    <source>
        <dbReference type="PROSITE" id="PS51900"/>
    </source>
</evidence>
<dbReference type="GO" id="GO:0015074">
    <property type="term" value="P:DNA integration"/>
    <property type="evidence" value="ECO:0007669"/>
    <property type="project" value="InterPro"/>
</dbReference>
<name>A0A382XUV2_9ZZZZ</name>
<protein>
    <recommendedName>
        <fullName evidence="2">Core-binding (CB) domain-containing protein</fullName>
    </recommendedName>
</protein>
<feature type="domain" description="Core-binding (CB)" evidence="2">
    <location>
        <begin position="67"/>
        <end position="150"/>
    </location>
</feature>